<proteinExistence type="predicted"/>
<gene>
    <name evidence="1" type="ORF">A3D65_06940</name>
</gene>
<evidence type="ECO:0000313" key="1">
    <source>
        <dbReference type="EMBL" id="OGZ09580.1"/>
    </source>
</evidence>
<sequence length="84" mass="9463">MPYVELYKLQNDGSQKVVATCRLDGDAVRCEGDTVLVNNLMTGGIKDYDNPDETTLFFKDGLKFLEQLKFNFTSGYLNASEVKE</sequence>
<evidence type="ECO:0000313" key="2">
    <source>
        <dbReference type="Proteomes" id="UP000177996"/>
    </source>
</evidence>
<name>A0A1G2D9G4_9BACT</name>
<dbReference type="Proteomes" id="UP000177996">
    <property type="component" value="Unassembled WGS sequence"/>
</dbReference>
<dbReference type="AlphaFoldDB" id="A0A1G2D9G4"/>
<protein>
    <submittedName>
        <fullName evidence="1">Uncharacterized protein</fullName>
    </submittedName>
</protein>
<organism evidence="1 2">
    <name type="scientific">Candidatus Lloydbacteria bacterium RIFCSPHIGHO2_02_FULL_50_13</name>
    <dbReference type="NCBI Taxonomy" id="1798661"/>
    <lineage>
        <taxon>Bacteria</taxon>
        <taxon>Candidatus Lloydiibacteriota</taxon>
    </lineage>
</organism>
<accession>A0A1G2D9G4</accession>
<dbReference type="STRING" id="1798661.A3D65_06940"/>
<reference evidence="1 2" key="1">
    <citation type="journal article" date="2016" name="Nat. Commun.">
        <title>Thousands of microbial genomes shed light on interconnected biogeochemical processes in an aquifer system.</title>
        <authorList>
            <person name="Anantharaman K."/>
            <person name="Brown C.T."/>
            <person name="Hug L.A."/>
            <person name="Sharon I."/>
            <person name="Castelle C.J."/>
            <person name="Probst A.J."/>
            <person name="Thomas B.C."/>
            <person name="Singh A."/>
            <person name="Wilkins M.J."/>
            <person name="Karaoz U."/>
            <person name="Brodie E.L."/>
            <person name="Williams K.H."/>
            <person name="Hubbard S.S."/>
            <person name="Banfield J.F."/>
        </authorList>
    </citation>
    <scope>NUCLEOTIDE SEQUENCE [LARGE SCALE GENOMIC DNA]</scope>
</reference>
<comment type="caution">
    <text evidence="1">The sequence shown here is derived from an EMBL/GenBank/DDBJ whole genome shotgun (WGS) entry which is preliminary data.</text>
</comment>
<dbReference type="EMBL" id="MHLL01000018">
    <property type="protein sequence ID" value="OGZ09580.1"/>
    <property type="molecule type" value="Genomic_DNA"/>
</dbReference>